<organism evidence="2 3">
    <name type="scientific">Olea europaea subsp. europaea</name>
    <dbReference type="NCBI Taxonomy" id="158383"/>
    <lineage>
        <taxon>Eukaryota</taxon>
        <taxon>Viridiplantae</taxon>
        <taxon>Streptophyta</taxon>
        <taxon>Embryophyta</taxon>
        <taxon>Tracheophyta</taxon>
        <taxon>Spermatophyta</taxon>
        <taxon>Magnoliopsida</taxon>
        <taxon>eudicotyledons</taxon>
        <taxon>Gunneridae</taxon>
        <taxon>Pentapetalae</taxon>
        <taxon>asterids</taxon>
        <taxon>lamiids</taxon>
        <taxon>Lamiales</taxon>
        <taxon>Oleaceae</taxon>
        <taxon>Oleeae</taxon>
        <taxon>Olea</taxon>
    </lineage>
</organism>
<gene>
    <name evidence="2" type="ORF">OLEA9_A025387</name>
</gene>
<evidence type="ECO:0000256" key="1">
    <source>
        <dbReference type="SAM" id="MobiDB-lite"/>
    </source>
</evidence>
<proteinExistence type="predicted"/>
<dbReference type="Gramene" id="OE9A025387T1">
    <property type="protein sequence ID" value="OE9A025387C1"/>
    <property type="gene ID" value="OE9A025387"/>
</dbReference>
<name>A0A8S0Q2N3_OLEEU</name>
<dbReference type="AlphaFoldDB" id="A0A8S0Q2N3"/>
<protein>
    <submittedName>
        <fullName evidence="2">Uncharacterized protein</fullName>
    </submittedName>
</protein>
<dbReference type="EMBL" id="CACTIH010000408">
    <property type="protein sequence ID" value="CAA2960483.1"/>
    <property type="molecule type" value="Genomic_DNA"/>
</dbReference>
<sequence length="136" mass="14753">MLSVSMDAPDMDGTTVQPKPEDVIISGGKISVGQNDTLSALSSELAGELDVLLKQRALLRVHSGTAKCVKYKSGSRILLVVSGAGYGRHRTKYRTGRCISVDNSLSCCFGDPPLSSYYLHNAPREQQLNFSFILVF</sequence>
<reference evidence="2 3" key="1">
    <citation type="submission" date="2019-12" db="EMBL/GenBank/DDBJ databases">
        <authorList>
            <person name="Alioto T."/>
            <person name="Alioto T."/>
            <person name="Gomez Garrido J."/>
        </authorList>
    </citation>
    <scope>NUCLEOTIDE SEQUENCE [LARGE SCALE GENOMIC DNA]</scope>
</reference>
<dbReference type="Proteomes" id="UP000594638">
    <property type="component" value="Unassembled WGS sequence"/>
</dbReference>
<evidence type="ECO:0000313" key="3">
    <source>
        <dbReference type="Proteomes" id="UP000594638"/>
    </source>
</evidence>
<feature type="region of interest" description="Disordered" evidence="1">
    <location>
        <begin position="1"/>
        <end position="21"/>
    </location>
</feature>
<keyword evidence="3" id="KW-1185">Reference proteome</keyword>
<evidence type="ECO:0000313" key="2">
    <source>
        <dbReference type="EMBL" id="CAA2960483.1"/>
    </source>
</evidence>
<comment type="caution">
    <text evidence="2">The sequence shown here is derived from an EMBL/GenBank/DDBJ whole genome shotgun (WGS) entry which is preliminary data.</text>
</comment>
<accession>A0A8S0Q2N3</accession>